<evidence type="ECO:0000313" key="3">
    <source>
        <dbReference type="EMBL" id="QDU40575.1"/>
    </source>
</evidence>
<gene>
    <name evidence="3" type="ORF">Mal4_49330</name>
</gene>
<keyword evidence="4" id="KW-1185">Reference proteome</keyword>
<sequence length="308" mass="34016">MSASPDFGISLVVLVMVFAVGAMFAAAFRWKGVGPGLIILSALLIVIGVVVSYWTMSVEDRPVTRSVAVAQPLSSDGFSVARESTLPTAAELENGATVLDFRGDDASDKTGEIPVKDAKDKKPSGKSEVQPSIVEFNGGESVGRSLKELPSWVSEPTRFEEDRDRAWVVLASGQFATIEEAEDDLYKQAVPELMTYLTREYPSMAGWQPSRELVRNSGVIARRVHQKRVLEVGEFEEPIHRVYWMLELRPGDREEFFAAWRPEAVRHRLTVLGSIFGGLTLLLGGIAVVSRREPRSRKQDRPEQTAVA</sequence>
<dbReference type="RefSeq" id="WP_145371853.1">
    <property type="nucleotide sequence ID" value="NZ_CP036275.1"/>
</dbReference>
<feature type="transmembrane region" description="Helical" evidence="2">
    <location>
        <begin position="7"/>
        <end position="30"/>
    </location>
</feature>
<protein>
    <submittedName>
        <fullName evidence="3">Uncharacterized protein</fullName>
    </submittedName>
</protein>
<proteinExistence type="predicted"/>
<dbReference type="KEGG" id="mri:Mal4_49330"/>
<feature type="transmembrane region" description="Helical" evidence="2">
    <location>
        <begin position="36"/>
        <end position="56"/>
    </location>
</feature>
<evidence type="ECO:0000256" key="2">
    <source>
        <dbReference type="SAM" id="Phobius"/>
    </source>
</evidence>
<reference evidence="3 4" key="1">
    <citation type="submission" date="2019-02" db="EMBL/GenBank/DDBJ databases">
        <title>Deep-cultivation of Planctomycetes and their phenomic and genomic characterization uncovers novel biology.</title>
        <authorList>
            <person name="Wiegand S."/>
            <person name="Jogler M."/>
            <person name="Boedeker C."/>
            <person name="Pinto D."/>
            <person name="Vollmers J."/>
            <person name="Rivas-Marin E."/>
            <person name="Kohn T."/>
            <person name="Peeters S.H."/>
            <person name="Heuer A."/>
            <person name="Rast P."/>
            <person name="Oberbeckmann S."/>
            <person name="Bunk B."/>
            <person name="Jeske O."/>
            <person name="Meyerdierks A."/>
            <person name="Storesund J.E."/>
            <person name="Kallscheuer N."/>
            <person name="Luecker S."/>
            <person name="Lage O.M."/>
            <person name="Pohl T."/>
            <person name="Merkel B.J."/>
            <person name="Hornburger P."/>
            <person name="Mueller R.-W."/>
            <person name="Bruemmer F."/>
            <person name="Labrenz M."/>
            <person name="Spormann A.M."/>
            <person name="Op den Camp H."/>
            <person name="Overmann J."/>
            <person name="Amann R."/>
            <person name="Jetten M.S.M."/>
            <person name="Mascher T."/>
            <person name="Medema M.H."/>
            <person name="Devos D.P."/>
            <person name="Kaster A.-K."/>
            <person name="Ovreas L."/>
            <person name="Rohde M."/>
            <person name="Galperin M.Y."/>
            <person name="Jogler C."/>
        </authorList>
    </citation>
    <scope>NUCLEOTIDE SEQUENCE [LARGE SCALE GENOMIC DNA]</scope>
    <source>
        <strain evidence="3 4">Mal4</strain>
    </source>
</reference>
<feature type="compositionally biased region" description="Basic and acidic residues" evidence="1">
    <location>
        <begin position="101"/>
        <end position="125"/>
    </location>
</feature>
<organism evidence="3 4">
    <name type="scientific">Maioricimonas rarisocia</name>
    <dbReference type="NCBI Taxonomy" id="2528026"/>
    <lineage>
        <taxon>Bacteria</taxon>
        <taxon>Pseudomonadati</taxon>
        <taxon>Planctomycetota</taxon>
        <taxon>Planctomycetia</taxon>
        <taxon>Planctomycetales</taxon>
        <taxon>Planctomycetaceae</taxon>
        <taxon>Maioricimonas</taxon>
    </lineage>
</organism>
<name>A0A517ZDM7_9PLAN</name>
<evidence type="ECO:0000313" key="4">
    <source>
        <dbReference type="Proteomes" id="UP000320496"/>
    </source>
</evidence>
<keyword evidence="2" id="KW-1133">Transmembrane helix</keyword>
<keyword evidence="2" id="KW-0812">Transmembrane</keyword>
<accession>A0A517ZDM7</accession>
<dbReference type="AlphaFoldDB" id="A0A517ZDM7"/>
<dbReference type="EMBL" id="CP036275">
    <property type="protein sequence ID" value="QDU40575.1"/>
    <property type="molecule type" value="Genomic_DNA"/>
</dbReference>
<feature type="region of interest" description="Disordered" evidence="1">
    <location>
        <begin position="101"/>
        <end position="132"/>
    </location>
</feature>
<keyword evidence="2" id="KW-0472">Membrane</keyword>
<dbReference type="Proteomes" id="UP000320496">
    <property type="component" value="Chromosome"/>
</dbReference>
<evidence type="ECO:0000256" key="1">
    <source>
        <dbReference type="SAM" id="MobiDB-lite"/>
    </source>
</evidence>
<feature type="transmembrane region" description="Helical" evidence="2">
    <location>
        <begin position="269"/>
        <end position="289"/>
    </location>
</feature>
<dbReference type="OrthoDB" id="9990634at2"/>